<dbReference type="InterPro" id="IPR012094">
    <property type="entry name" value="tRNA_Ile_lys_synt"/>
</dbReference>
<keyword evidence="4" id="KW-0547">Nucleotide-binding</keyword>
<dbReference type="SUPFAM" id="SSF52402">
    <property type="entry name" value="Adenine nucleotide alpha hydrolases-like"/>
    <property type="match status" value="1"/>
</dbReference>
<keyword evidence="5" id="KW-0067">ATP-binding</keyword>
<dbReference type="EC" id="6.3.4.19" evidence="1"/>
<evidence type="ECO:0000256" key="3">
    <source>
        <dbReference type="ARBA" id="ARBA00022694"/>
    </source>
</evidence>
<dbReference type="Pfam" id="PF01171">
    <property type="entry name" value="ATP_bind_3"/>
    <property type="match status" value="1"/>
</dbReference>
<evidence type="ECO:0000256" key="4">
    <source>
        <dbReference type="ARBA" id="ARBA00022741"/>
    </source>
</evidence>
<dbReference type="OrthoDB" id="1708151at2759"/>
<evidence type="ECO:0000256" key="6">
    <source>
        <dbReference type="ARBA" id="ARBA00048539"/>
    </source>
</evidence>
<accession>A0A830BWV4</accession>
<dbReference type="GO" id="GO:0032267">
    <property type="term" value="F:tRNA(Ile)-lysidine synthase activity"/>
    <property type="evidence" value="ECO:0007669"/>
    <property type="project" value="UniProtKB-EC"/>
</dbReference>
<sequence length="317" mass="35443">MAARGLLMPLHVRTKTTVLRPPVVIPIFISWLGKNSRSRRVRFFCNHQLSEIDMPKYREKFAHRMAMAGIKPHHRLGGSSLGVLIVLRYSAIAVSGGPDSIALCVLTAAWKSDNFDAAGKGRNKSVDGLLAIVVDHGLRTESAEEANLVNNRVLDMGINCVVARCEWLDGRPKLGHLQEAARNKRYETLQNICIQQKISILLIAHHADDQAELFILRLSRNSGVLGLAGMAFISQMFAEFPDFSVEGSNAHGMLLVRPLLEFSKEDMYDICRGANQQWVEDPTNRSSLYARREEAAAGFPTLNEMVRRKGGRRERQN</sequence>
<evidence type="ECO:0000259" key="7">
    <source>
        <dbReference type="Pfam" id="PF01171"/>
    </source>
</evidence>
<dbReference type="AlphaFoldDB" id="A0A830BWV4"/>
<dbReference type="CDD" id="cd01992">
    <property type="entry name" value="TilS_N"/>
    <property type="match status" value="1"/>
</dbReference>
<protein>
    <recommendedName>
        <fullName evidence="1">tRNA(Ile)-lysidine synthetase</fullName>
        <ecNumber evidence="1">6.3.4.19</ecNumber>
    </recommendedName>
</protein>
<dbReference type="PANTHER" id="PTHR43033:SF5">
    <property type="entry name" value="TRNA(ILE)-LYSIDINE SYNTHETASE"/>
    <property type="match status" value="1"/>
</dbReference>
<comment type="catalytic activity">
    <reaction evidence="6">
        <text>cytidine(34) in tRNA(Ile2) + L-lysine + ATP = lysidine(34) in tRNA(Ile2) + AMP + diphosphate + H(+)</text>
        <dbReference type="Rhea" id="RHEA:43744"/>
        <dbReference type="Rhea" id="RHEA-COMP:10625"/>
        <dbReference type="Rhea" id="RHEA-COMP:10670"/>
        <dbReference type="ChEBI" id="CHEBI:15378"/>
        <dbReference type="ChEBI" id="CHEBI:30616"/>
        <dbReference type="ChEBI" id="CHEBI:32551"/>
        <dbReference type="ChEBI" id="CHEBI:33019"/>
        <dbReference type="ChEBI" id="CHEBI:82748"/>
        <dbReference type="ChEBI" id="CHEBI:83665"/>
        <dbReference type="ChEBI" id="CHEBI:456215"/>
        <dbReference type="EC" id="6.3.4.19"/>
    </reaction>
</comment>
<dbReference type="InterPro" id="IPR011063">
    <property type="entry name" value="TilS/TtcA_N"/>
</dbReference>
<dbReference type="HAMAP" id="MF_01161">
    <property type="entry name" value="tRNA_Ile_lys_synt"/>
    <property type="match status" value="1"/>
</dbReference>
<keyword evidence="9" id="KW-1185">Reference proteome</keyword>
<dbReference type="NCBIfam" id="TIGR02432">
    <property type="entry name" value="lysidine_TilS_N"/>
    <property type="match status" value="1"/>
</dbReference>
<comment type="caution">
    <text evidence="8">The sequence shown here is derived from an EMBL/GenBank/DDBJ whole genome shotgun (WGS) entry which is preliminary data.</text>
</comment>
<proteinExistence type="inferred from homology"/>
<dbReference type="InterPro" id="IPR012795">
    <property type="entry name" value="tRNA_Ile_lys_synt_N"/>
</dbReference>
<feature type="domain" description="tRNA(Ile)-lysidine/2-thiocytidine synthase N-terminal" evidence="7">
    <location>
        <begin position="91"/>
        <end position="291"/>
    </location>
</feature>
<keyword evidence="3" id="KW-0819">tRNA processing</keyword>
<evidence type="ECO:0000256" key="5">
    <source>
        <dbReference type="ARBA" id="ARBA00022840"/>
    </source>
</evidence>
<dbReference type="EMBL" id="BMAC01000219">
    <property type="protein sequence ID" value="GFP90462.1"/>
    <property type="molecule type" value="Genomic_DNA"/>
</dbReference>
<keyword evidence="2" id="KW-0436">Ligase</keyword>
<evidence type="ECO:0000313" key="8">
    <source>
        <dbReference type="EMBL" id="GFP90462.1"/>
    </source>
</evidence>
<reference evidence="8" key="1">
    <citation type="submission" date="2020-07" db="EMBL/GenBank/DDBJ databases">
        <title>Ethylene signaling mediates host invasion by parasitic plants.</title>
        <authorList>
            <person name="Yoshida S."/>
        </authorList>
    </citation>
    <scope>NUCLEOTIDE SEQUENCE</scope>
    <source>
        <strain evidence="8">Okayama</strain>
    </source>
</reference>
<dbReference type="Proteomes" id="UP000653305">
    <property type="component" value="Unassembled WGS sequence"/>
</dbReference>
<dbReference type="GO" id="GO:0008033">
    <property type="term" value="P:tRNA processing"/>
    <property type="evidence" value="ECO:0007669"/>
    <property type="project" value="UniProtKB-KW"/>
</dbReference>
<name>A0A830BWV4_9LAMI</name>
<evidence type="ECO:0000256" key="2">
    <source>
        <dbReference type="ARBA" id="ARBA00022598"/>
    </source>
</evidence>
<dbReference type="PANTHER" id="PTHR43033">
    <property type="entry name" value="TRNA(ILE)-LYSIDINE SYNTHASE-RELATED"/>
    <property type="match status" value="1"/>
</dbReference>
<gene>
    <name evidence="8" type="ORF">PHJA_001190100</name>
</gene>
<evidence type="ECO:0000313" key="9">
    <source>
        <dbReference type="Proteomes" id="UP000653305"/>
    </source>
</evidence>
<dbReference type="InterPro" id="IPR014729">
    <property type="entry name" value="Rossmann-like_a/b/a_fold"/>
</dbReference>
<dbReference type="GO" id="GO:0005524">
    <property type="term" value="F:ATP binding"/>
    <property type="evidence" value="ECO:0007669"/>
    <property type="project" value="UniProtKB-KW"/>
</dbReference>
<dbReference type="Gene3D" id="3.40.50.620">
    <property type="entry name" value="HUPs"/>
    <property type="match status" value="1"/>
</dbReference>
<evidence type="ECO:0000256" key="1">
    <source>
        <dbReference type="ARBA" id="ARBA00013267"/>
    </source>
</evidence>
<organism evidence="8 9">
    <name type="scientific">Phtheirospermum japonicum</name>
    <dbReference type="NCBI Taxonomy" id="374723"/>
    <lineage>
        <taxon>Eukaryota</taxon>
        <taxon>Viridiplantae</taxon>
        <taxon>Streptophyta</taxon>
        <taxon>Embryophyta</taxon>
        <taxon>Tracheophyta</taxon>
        <taxon>Spermatophyta</taxon>
        <taxon>Magnoliopsida</taxon>
        <taxon>eudicotyledons</taxon>
        <taxon>Gunneridae</taxon>
        <taxon>Pentapetalae</taxon>
        <taxon>asterids</taxon>
        <taxon>lamiids</taxon>
        <taxon>Lamiales</taxon>
        <taxon>Orobanchaceae</taxon>
        <taxon>Orobanchaceae incertae sedis</taxon>
        <taxon>Phtheirospermum</taxon>
    </lineage>
</organism>